<protein>
    <submittedName>
        <fullName evidence="1">Uncharacterized protein</fullName>
    </submittedName>
</protein>
<organism evidence="1 2">
    <name type="scientific">Filobacillus milosensis</name>
    <dbReference type="NCBI Taxonomy" id="94137"/>
    <lineage>
        <taxon>Bacteria</taxon>
        <taxon>Bacillati</taxon>
        <taxon>Bacillota</taxon>
        <taxon>Bacilli</taxon>
        <taxon>Bacillales</taxon>
        <taxon>Bacillaceae</taxon>
        <taxon>Filobacillus</taxon>
    </lineage>
</organism>
<name>A0A4Y8IHG9_9BACI</name>
<proteinExistence type="predicted"/>
<reference evidence="1 2" key="1">
    <citation type="submission" date="2019-03" db="EMBL/GenBank/DDBJ databases">
        <authorList>
            <person name="He R.-H."/>
        </authorList>
    </citation>
    <scope>NUCLEOTIDE SEQUENCE [LARGE SCALE GENOMIC DNA]</scope>
    <source>
        <strain evidence="2">SH 714</strain>
    </source>
</reference>
<dbReference type="OrthoDB" id="2968547at2"/>
<dbReference type="EMBL" id="SOPW01000019">
    <property type="protein sequence ID" value="TFB14143.1"/>
    <property type="molecule type" value="Genomic_DNA"/>
</dbReference>
<dbReference type="AlphaFoldDB" id="A0A4Y8IHG9"/>
<comment type="caution">
    <text evidence="1">The sequence shown here is derived from an EMBL/GenBank/DDBJ whole genome shotgun (WGS) entry which is preliminary data.</text>
</comment>
<keyword evidence="2" id="KW-1185">Reference proteome</keyword>
<dbReference type="RefSeq" id="WP_134341218.1">
    <property type="nucleotide sequence ID" value="NZ_SOPW01000019.1"/>
</dbReference>
<dbReference type="PROSITE" id="PS51257">
    <property type="entry name" value="PROKAR_LIPOPROTEIN"/>
    <property type="match status" value="1"/>
</dbReference>
<accession>A0A4Y8IHG9</accession>
<evidence type="ECO:0000313" key="2">
    <source>
        <dbReference type="Proteomes" id="UP000297975"/>
    </source>
</evidence>
<dbReference type="Proteomes" id="UP000297975">
    <property type="component" value="Unassembled WGS sequence"/>
</dbReference>
<sequence>MKKTILTIVLSTLILTLTGCKYIEEKQAEGIIEDYYQAIIDENYEKAFKQLHLYDYDAETEQRKVS</sequence>
<gene>
    <name evidence="1" type="ORF">E3U55_14615</name>
</gene>
<evidence type="ECO:0000313" key="1">
    <source>
        <dbReference type="EMBL" id="TFB14143.1"/>
    </source>
</evidence>